<dbReference type="Pfam" id="PF03432">
    <property type="entry name" value="Relaxase"/>
    <property type="match status" value="2"/>
</dbReference>
<reference evidence="4" key="2">
    <citation type="journal article" date="2022" name="Microbiol. Resour. Announc.">
        <title>Metagenome Sequencing to Explore Phylogenomics of Terrestrial Cyanobacteria.</title>
        <authorList>
            <person name="Ward R.D."/>
            <person name="Stajich J.E."/>
            <person name="Johansen J.R."/>
            <person name="Huntemann M."/>
            <person name="Clum A."/>
            <person name="Foster B."/>
            <person name="Foster B."/>
            <person name="Roux S."/>
            <person name="Palaniappan K."/>
            <person name="Varghese N."/>
            <person name="Mukherjee S."/>
            <person name="Reddy T.B.K."/>
            <person name="Daum C."/>
            <person name="Copeland A."/>
            <person name="Chen I.A."/>
            <person name="Ivanova N.N."/>
            <person name="Kyrpides N.C."/>
            <person name="Shapiro N."/>
            <person name="Eloe-Fadrosh E.A."/>
            <person name="Pietrasiak N."/>
        </authorList>
    </citation>
    <scope>NUCLEOTIDE SEQUENCE</scope>
    <source>
        <strain evidence="4">JT2-VF2</strain>
    </source>
</reference>
<dbReference type="Proteomes" id="UP000715781">
    <property type="component" value="Unassembled WGS sequence"/>
</dbReference>
<evidence type="ECO:0000313" key="4">
    <source>
        <dbReference type="EMBL" id="MBW4565634.1"/>
    </source>
</evidence>
<proteinExistence type="inferred from homology"/>
<protein>
    <submittedName>
        <fullName evidence="4">Relaxase/mobilization nuclease domain-containing protein</fullName>
    </submittedName>
</protein>
<evidence type="ECO:0000313" key="5">
    <source>
        <dbReference type="Proteomes" id="UP000715781"/>
    </source>
</evidence>
<dbReference type="InterPro" id="IPR016024">
    <property type="entry name" value="ARM-type_fold"/>
</dbReference>
<sequence>MITKIKANKSFRGTTKYVIDKEKAKIIGGNMYGKTTNKLVEQFRLSANLNPQLQDPCYHLMLSIPKTDRTLNEEELAKISERHFANVVVLSRLKGEESQVKQPLKRISDTKLNQLVDEFIETELPAYDFFIARHSDKEHDHTHIVASRVNNLDGLSIRTWNNYAHSEHSARLLEREFKLTPVPCSWESKRKAMTRNQLERVEDLGLPGEEIMRRAIEEVAVNKPIMPQFIEQLWREYQVKAVVSYYSHGGVRGIKFGIDVGSVNEDGSLRLLWKQGGNLNKYKCSFSKLQTELGINYDPQRDDNEIKRLNKFLKSVNNQQHNQQVIPKISVVNSPAIAEINPQIYPASSEVCQDESVALSLLAHEKKDSVSQKAIKAIVDYVEQSAVESVLAEAVPLLSQSIEQYRQGLALANANYKELITALTPAEKESVSQKVIKAIVDYVEQSAVESVLAEAVPLLRQSIEQYRQELALANANYKELITALTPAEKDLVSQKAIKAIVDYIEQSAVESVLVEVVPSLRQSFDQYRQGLAEVNANYRELITALTPKEKDSVSQKAIKAIVNYVEQSAVESILAETVPLLRQSIEQYRQGLTEVNANYKELTAALTKAEKDLVSQKAIKAIVDYVEQSAVESVLTEAVPLLSQSIEQYRQGLAEVNANYKELTAALNQKLIAPKPKINPEVSAELYKYYSADLHSLLVTDRDKEIAYRALLDNQPVQNVEEIILVSPAGWTHDEAKALVLIAQNKLASRQEQPEQQLDNKQQLQSEYLAIAIPVTVKLLNWQLQEKGEHSLRFKRATLSKQGKELVFTHDERGEIFRVSLNRNQSGELEYSAINVGELEKNDIQFWHDCNQVLQEIIEEKQQQQRRSSKGLSL</sequence>
<dbReference type="SUPFAM" id="SSF48371">
    <property type="entry name" value="ARM repeat"/>
    <property type="match status" value="1"/>
</dbReference>
<dbReference type="InterPro" id="IPR005094">
    <property type="entry name" value="Endonuclease_MobA/VirD2"/>
</dbReference>
<feature type="domain" description="MobA/VirD2-like nuclease" evidence="3">
    <location>
        <begin position="103"/>
        <end position="179"/>
    </location>
</feature>
<evidence type="ECO:0000259" key="3">
    <source>
        <dbReference type="Pfam" id="PF03432"/>
    </source>
</evidence>
<gene>
    <name evidence="4" type="ORF">KME32_32050</name>
</gene>
<dbReference type="EMBL" id="JAHHHN010000043">
    <property type="protein sequence ID" value="MBW4565634.1"/>
    <property type="molecule type" value="Genomic_DNA"/>
</dbReference>
<feature type="coiled-coil region" evidence="2">
    <location>
        <begin position="585"/>
        <end position="612"/>
    </location>
</feature>
<keyword evidence="2" id="KW-0175">Coiled coil</keyword>
<dbReference type="AlphaFoldDB" id="A0A951Q4G2"/>
<evidence type="ECO:0000256" key="2">
    <source>
        <dbReference type="SAM" id="Coils"/>
    </source>
</evidence>
<comment type="similarity">
    <text evidence="1">Belongs to the CpcE/RpcE/PecE family.</text>
</comment>
<evidence type="ECO:0000256" key="1">
    <source>
        <dbReference type="ARBA" id="ARBA00009299"/>
    </source>
</evidence>
<name>A0A951Q4G2_9NOST</name>
<reference evidence="4" key="1">
    <citation type="submission" date="2021-05" db="EMBL/GenBank/DDBJ databases">
        <authorList>
            <person name="Pietrasiak N."/>
            <person name="Ward R."/>
            <person name="Stajich J.E."/>
            <person name="Kurbessoian T."/>
        </authorList>
    </citation>
    <scope>NUCLEOTIDE SEQUENCE</scope>
    <source>
        <strain evidence="4">JT2-VF2</strain>
    </source>
</reference>
<feature type="domain" description="MobA/VirD2-like nuclease" evidence="3">
    <location>
        <begin position="17"/>
        <end position="83"/>
    </location>
</feature>
<organism evidence="4 5">
    <name type="scientific">Mojavia pulchra JT2-VF2</name>
    <dbReference type="NCBI Taxonomy" id="287848"/>
    <lineage>
        <taxon>Bacteria</taxon>
        <taxon>Bacillati</taxon>
        <taxon>Cyanobacteriota</taxon>
        <taxon>Cyanophyceae</taxon>
        <taxon>Nostocales</taxon>
        <taxon>Nostocaceae</taxon>
    </lineage>
</organism>
<accession>A0A951Q4G2</accession>
<comment type="caution">
    <text evidence="4">The sequence shown here is derived from an EMBL/GenBank/DDBJ whole genome shotgun (WGS) entry which is preliminary data.</text>
</comment>